<dbReference type="PANTHER" id="PTHR33371">
    <property type="entry name" value="INTERMEMBRANE PHOSPHOLIPID TRANSPORT SYSTEM BINDING PROTEIN MLAD-RELATED"/>
    <property type="match status" value="1"/>
</dbReference>
<feature type="transmembrane region" description="Helical" evidence="2">
    <location>
        <begin position="12"/>
        <end position="31"/>
    </location>
</feature>
<dbReference type="InterPro" id="IPR052336">
    <property type="entry name" value="MlaD_Phospholipid_Transporter"/>
</dbReference>
<comment type="caution">
    <text evidence="5">The sequence shown here is derived from an EMBL/GenBank/DDBJ whole genome shotgun (WGS) entry which is preliminary data.</text>
</comment>
<dbReference type="Pfam" id="PF11887">
    <property type="entry name" value="Mce4_CUP1"/>
    <property type="match status" value="1"/>
</dbReference>
<dbReference type="EMBL" id="JMQI01000041">
    <property type="protein sequence ID" value="KDN20631.1"/>
    <property type="molecule type" value="Genomic_DNA"/>
</dbReference>
<accession>A0A066TZL7</accession>
<gene>
    <name evidence="5" type="ORF">DV20_19655</name>
</gene>
<evidence type="ECO:0000259" key="3">
    <source>
        <dbReference type="Pfam" id="PF02470"/>
    </source>
</evidence>
<feature type="region of interest" description="Disordered" evidence="1">
    <location>
        <begin position="346"/>
        <end position="368"/>
    </location>
</feature>
<keyword evidence="2" id="KW-0472">Membrane</keyword>
<feature type="compositionally biased region" description="Polar residues" evidence="1">
    <location>
        <begin position="357"/>
        <end position="368"/>
    </location>
</feature>
<dbReference type="InterPro" id="IPR003399">
    <property type="entry name" value="Mce/MlaD"/>
</dbReference>
<evidence type="ECO:0000256" key="2">
    <source>
        <dbReference type="SAM" id="Phobius"/>
    </source>
</evidence>
<evidence type="ECO:0000313" key="6">
    <source>
        <dbReference type="Proteomes" id="UP000027345"/>
    </source>
</evidence>
<dbReference type="RefSeq" id="WP_043782178.1">
    <property type="nucleotide sequence ID" value="NZ_JMQI01000041.1"/>
</dbReference>
<dbReference type="PANTHER" id="PTHR33371:SF16">
    <property type="entry name" value="MCE-FAMILY PROTEIN MCE3F"/>
    <property type="match status" value="1"/>
</dbReference>
<dbReference type="AlphaFoldDB" id="A0A066TZL7"/>
<keyword evidence="2" id="KW-0812">Transmembrane</keyword>
<dbReference type="InterPro" id="IPR024516">
    <property type="entry name" value="Mce_C"/>
</dbReference>
<sequence>MLTRFVRAQVTAFVVIAVVGVAYVGATYAGLDKIFFDRGYTVTAQFPTGGGIFTNAEVTYRGVPIGRVGELRLTPAGMEADLEIDSGTAPVPADTEAVVADRSAVGEQYVDLRPRADGGPKLHDGSVITQADTKIPLPVDVVLSTVDSFANSVPKPALRTVVDELYNATSDAGPALDELVGRGIEFVQAASAHVAPLTRFVTDAHTVLDTQVQQAGAIREFGANAKLLASTLKQSDGDLRTLIPAVPAAANEVSALIRDAGPDLGVLLANLLTTADVLEARQDGIRQLLVTAPQAVAAGNAIVRPDGVHIGLSLTFFDPPPCTTGYTTPYRDGLDTSVRPLNTAARCALPKGDPTNVRGSQNAPGGRP</sequence>
<keyword evidence="2" id="KW-1133">Transmembrane helix</keyword>
<reference evidence="5 6" key="1">
    <citation type="submission" date="2014-05" db="EMBL/GenBank/DDBJ databases">
        <title>Draft genome sequence of Amycolatopsis rifamycinica DSM 46095.</title>
        <authorList>
            <person name="Lal R."/>
            <person name="Saxena A."/>
            <person name="Kumari R."/>
            <person name="Mukherjee U."/>
            <person name="Singh P."/>
            <person name="Sangwan N."/>
            <person name="Mahato N.K."/>
        </authorList>
    </citation>
    <scope>NUCLEOTIDE SEQUENCE [LARGE SCALE GENOMIC DNA]</scope>
    <source>
        <strain evidence="5 6">DSM 46095</strain>
    </source>
</reference>
<dbReference type="Pfam" id="PF02470">
    <property type="entry name" value="MlaD"/>
    <property type="match status" value="1"/>
</dbReference>
<protein>
    <submittedName>
        <fullName evidence="5">ABC transporter substrate-binding protein</fullName>
    </submittedName>
</protein>
<dbReference type="GO" id="GO:0005576">
    <property type="term" value="C:extracellular region"/>
    <property type="evidence" value="ECO:0007669"/>
    <property type="project" value="TreeGrafter"/>
</dbReference>
<dbReference type="Proteomes" id="UP000027345">
    <property type="component" value="Unassembled WGS sequence"/>
</dbReference>
<proteinExistence type="predicted"/>
<keyword evidence="6" id="KW-1185">Reference proteome</keyword>
<evidence type="ECO:0000313" key="5">
    <source>
        <dbReference type="EMBL" id="KDN20631.1"/>
    </source>
</evidence>
<feature type="domain" description="Mce/MlaD" evidence="3">
    <location>
        <begin position="38"/>
        <end position="114"/>
    </location>
</feature>
<dbReference type="OrthoDB" id="4741753at2"/>
<name>A0A066TZL7_9PSEU</name>
<dbReference type="eggNOG" id="COG1463">
    <property type="taxonomic scope" value="Bacteria"/>
</dbReference>
<feature type="domain" description="Mammalian cell entry C-terminal" evidence="4">
    <location>
        <begin position="121"/>
        <end position="294"/>
    </location>
</feature>
<evidence type="ECO:0000259" key="4">
    <source>
        <dbReference type="Pfam" id="PF11887"/>
    </source>
</evidence>
<dbReference type="NCBIfam" id="TIGR00996">
    <property type="entry name" value="Mtu_fam_mce"/>
    <property type="match status" value="1"/>
</dbReference>
<dbReference type="STRING" id="287986.DV20_19655"/>
<evidence type="ECO:0000256" key="1">
    <source>
        <dbReference type="SAM" id="MobiDB-lite"/>
    </source>
</evidence>
<dbReference type="InterPro" id="IPR005693">
    <property type="entry name" value="Mce"/>
</dbReference>
<organism evidence="5 6">
    <name type="scientific">Amycolatopsis rifamycinica</name>
    <dbReference type="NCBI Taxonomy" id="287986"/>
    <lineage>
        <taxon>Bacteria</taxon>
        <taxon>Bacillati</taxon>
        <taxon>Actinomycetota</taxon>
        <taxon>Actinomycetes</taxon>
        <taxon>Pseudonocardiales</taxon>
        <taxon>Pseudonocardiaceae</taxon>
        <taxon>Amycolatopsis</taxon>
    </lineage>
</organism>